<dbReference type="PROSITE" id="PS51257">
    <property type="entry name" value="PROKAR_LIPOPROTEIN"/>
    <property type="match status" value="1"/>
</dbReference>
<evidence type="ECO:0000256" key="6">
    <source>
        <dbReference type="ARBA" id="ARBA00022670"/>
    </source>
</evidence>
<evidence type="ECO:0000259" key="20">
    <source>
        <dbReference type="Pfam" id="PF22456"/>
    </source>
</evidence>
<evidence type="ECO:0000256" key="9">
    <source>
        <dbReference type="ARBA" id="ARBA00022833"/>
    </source>
</evidence>
<keyword evidence="7" id="KW-0479">Metal-binding</keyword>
<keyword evidence="10" id="KW-0482">Metalloprotease</keyword>
<dbReference type="InterPro" id="IPR032632">
    <property type="entry name" value="Peptidase_M16_M"/>
</dbReference>
<dbReference type="EMBL" id="CP002771">
    <property type="protein sequence ID" value="AEF54254.1"/>
    <property type="molecule type" value="Genomic_DNA"/>
</dbReference>
<dbReference type="Pfam" id="PF16187">
    <property type="entry name" value="Peptidase_M16_M"/>
    <property type="match status" value="1"/>
</dbReference>
<evidence type="ECO:0000256" key="15">
    <source>
        <dbReference type="SAM" id="MobiDB-lite"/>
    </source>
</evidence>
<evidence type="ECO:0000313" key="22">
    <source>
        <dbReference type="Proteomes" id="UP000009230"/>
    </source>
</evidence>
<evidence type="ECO:0000256" key="7">
    <source>
        <dbReference type="ARBA" id="ARBA00022723"/>
    </source>
</evidence>
<keyword evidence="6" id="KW-0645">Protease</keyword>
<dbReference type="STRING" id="491952.Mar181_1207"/>
<organism evidence="21 22">
    <name type="scientific">Marinomonas posidonica (strain CECT 7376 / NCIMB 14433 / IVIA-Po-181)</name>
    <dbReference type="NCBI Taxonomy" id="491952"/>
    <lineage>
        <taxon>Bacteria</taxon>
        <taxon>Pseudomonadati</taxon>
        <taxon>Pseudomonadota</taxon>
        <taxon>Gammaproteobacteria</taxon>
        <taxon>Oceanospirillales</taxon>
        <taxon>Oceanospirillaceae</taxon>
        <taxon>Marinomonas</taxon>
    </lineage>
</organism>
<dbReference type="AlphaFoldDB" id="F6CVE4"/>
<feature type="compositionally biased region" description="Basic and acidic residues" evidence="15">
    <location>
        <begin position="92"/>
        <end position="101"/>
    </location>
</feature>
<dbReference type="Proteomes" id="UP000009230">
    <property type="component" value="Chromosome"/>
</dbReference>
<evidence type="ECO:0000259" key="17">
    <source>
        <dbReference type="Pfam" id="PF00675"/>
    </source>
</evidence>
<evidence type="ECO:0000256" key="11">
    <source>
        <dbReference type="ARBA" id="ARBA00029597"/>
    </source>
</evidence>
<feature type="compositionally biased region" description="Polar residues" evidence="15">
    <location>
        <begin position="25"/>
        <end position="36"/>
    </location>
</feature>
<dbReference type="InterPro" id="IPR011249">
    <property type="entry name" value="Metalloenz_LuxS/M16"/>
</dbReference>
<dbReference type="Pfam" id="PF00675">
    <property type="entry name" value="Peptidase_M16"/>
    <property type="match status" value="1"/>
</dbReference>
<protein>
    <recommendedName>
        <fullName evidence="5">Protease 3</fullName>
        <ecNumber evidence="4">3.4.24.55</ecNumber>
    </recommendedName>
    <alternativeName>
        <fullName evidence="13">Pitrilysin</fullName>
    </alternativeName>
    <alternativeName>
        <fullName evidence="12">Protease III</fullName>
    </alternativeName>
    <alternativeName>
        <fullName evidence="11">Protease pi</fullName>
    </alternativeName>
</protein>
<dbReference type="InterPro" id="IPR001431">
    <property type="entry name" value="Pept_M16_Zn_BS"/>
</dbReference>
<evidence type="ECO:0000256" key="5">
    <source>
        <dbReference type="ARBA" id="ARBA00017565"/>
    </source>
</evidence>
<comment type="function">
    <text evidence="2">Endopeptidase that degrades small peptides of less than 7 kDa, such as glucagon and insulin.</text>
</comment>
<dbReference type="SUPFAM" id="SSF63411">
    <property type="entry name" value="LuxS/MPP-like metallohydrolase"/>
    <property type="match status" value="4"/>
</dbReference>
<feature type="compositionally biased region" description="Low complexity" evidence="15">
    <location>
        <begin position="38"/>
        <end position="49"/>
    </location>
</feature>
<evidence type="ECO:0000256" key="8">
    <source>
        <dbReference type="ARBA" id="ARBA00022801"/>
    </source>
</evidence>
<dbReference type="Gene3D" id="3.30.830.10">
    <property type="entry name" value="Metalloenzyme, LuxS/M16 peptidase-like"/>
    <property type="match status" value="4"/>
</dbReference>
<feature type="domain" description="Peptidase M16 N-terminal" evidence="17">
    <location>
        <begin position="140"/>
        <end position="277"/>
    </location>
</feature>
<feature type="domain" description="Coenzyme PQQ synthesis protein F-like C-terminal lobe" evidence="20">
    <location>
        <begin position="888"/>
        <end position="987"/>
    </location>
</feature>
<evidence type="ECO:0000256" key="16">
    <source>
        <dbReference type="SAM" id="SignalP"/>
    </source>
</evidence>
<evidence type="ECO:0000256" key="10">
    <source>
        <dbReference type="ARBA" id="ARBA00023049"/>
    </source>
</evidence>
<feature type="domain" description="Peptidase M16 middle/third" evidence="19">
    <location>
        <begin position="494"/>
        <end position="776"/>
    </location>
</feature>
<dbReference type="KEGG" id="mpc:Mar181_1207"/>
<proteinExistence type="inferred from homology"/>
<dbReference type="Pfam" id="PF22456">
    <property type="entry name" value="PqqF-like_C_4"/>
    <property type="match status" value="1"/>
</dbReference>
<dbReference type="EC" id="3.4.24.55" evidence="4"/>
<accession>F6CVE4</accession>
<dbReference type="GO" id="GO:0046872">
    <property type="term" value="F:metal ion binding"/>
    <property type="evidence" value="ECO:0007669"/>
    <property type="project" value="UniProtKB-KW"/>
</dbReference>
<evidence type="ECO:0000256" key="1">
    <source>
        <dbReference type="ARBA" id="ARBA00001947"/>
    </source>
</evidence>
<dbReference type="Pfam" id="PF05193">
    <property type="entry name" value="Peptidase_M16_C"/>
    <property type="match status" value="1"/>
</dbReference>
<evidence type="ECO:0000256" key="13">
    <source>
        <dbReference type="ARBA" id="ARBA00033450"/>
    </source>
</evidence>
<gene>
    <name evidence="21" type="ordered locus">Mar181_1207</name>
</gene>
<dbReference type="InterPro" id="IPR050626">
    <property type="entry name" value="Peptidase_M16"/>
</dbReference>
<dbReference type="RefSeq" id="WP_013795730.1">
    <property type="nucleotide sequence ID" value="NC_015559.1"/>
</dbReference>
<dbReference type="PANTHER" id="PTHR43690">
    <property type="entry name" value="NARDILYSIN"/>
    <property type="match status" value="1"/>
</dbReference>
<feature type="compositionally biased region" description="Polar residues" evidence="15">
    <location>
        <begin position="78"/>
        <end position="91"/>
    </location>
</feature>
<keyword evidence="9" id="KW-0862">Zinc</keyword>
<comment type="similarity">
    <text evidence="3 14">Belongs to the peptidase M16 family.</text>
</comment>
<evidence type="ECO:0000259" key="19">
    <source>
        <dbReference type="Pfam" id="PF16187"/>
    </source>
</evidence>
<reference evidence="21 22" key="1">
    <citation type="journal article" date="2012" name="Stand. Genomic Sci.">
        <title>Complete genome sequence of Marinomonas posidonica type strain (IVIA-Po-181(T)).</title>
        <authorList>
            <person name="Lucas-Elio P."/>
            <person name="Goodwin L."/>
            <person name="Woyke T."/>
            <person name="Pitluck S."/>
            <person name="Nolan M."/>
            <person name="Kyrpides N.C."/>
            <person name="Detter J.C."/>
            <person name="Copeland A."/>
            <person name="Lu M."/>
            <person name="Bruce D."/>
            <person name="Detter C."/>
            <person name="Tapia R."/>
            <person name="Han S."/>
            <person name="Land M.L."/>
            <person name="Ivanova N."/>
            <person name="Mikhailova N."/>
            <person name="Johnston A.W."/>
            <person name="Sanchez-Amat A."/>
        </authorList>
    </citation>
    <scope>NUCLEOTIDE SEQUENCE [LARGE SCALE GENOMIC DNA]</scope>
    <source>
        <strain evidence="22">CECT 7376 / NCIMB 14433 / IVIA-Po-181</strain>
    </source>
</reference>
<dbReference type="PROSITE" id="PS00143">
    <property type="entry name" value="INSULINASE"/>
    <property type="match status" value="1"/>
</dbReference>
<feature type="domain" description="Peptidase M16 C-terminal" evidence="18">
    <location>
        <begin position="301"/>
        <end position="485"/>
    </location>
</feature>
<feature type="compositionally biased region" description="Low complexity" evidence="15">
    <location>
        <begin position="66"/>
        <end position="77"/>
    </location>
</feature>
<evidence type="ECO:0000256" key="2">
    <source>
        <dbReference type="ARBA" id="ARBA00002184"/>
    </source>
</evidence>
<dbReference type="GO" id="GO:0005737">
    <property type="term" value="C:cytoplasm"/>
    <property type="evidence" value="ECO:0007669"/>
    <property type="project" value="UniProtKB-ARBA"/>
</dbReference>
<keyword evidence="8 21" id="KW-0378">Hydrolase</keyword>
<evidence type="ECO:0000313" key="21">
    <source>
        <dbReference type="EMBL" id="AEF54254.1"/>
    </source>
</evidence>
<evidence type="ECO:0000259" key="18">
    <source>
        <dbReference type="Pfam" id="PF05193"/>
    </source>
</evidence>
<dbReference type="GO" id="GO:0004222">
    <property type="term" value="F:metalloendopeptidase activity"/>
    <property type="evidence" value="ECO:0007669"/>
    <property type="project" value="UniProtKB-EC"/>
</dbReference>
<sequence>MTKAVTFICFLFSLSYSCALFSAQETKTPETSSENALTKDTTLTSGTLTPAPPLPQNIISDHTGTLNNNSDALSDNSVTLNGNTENHQTSDTMDKQKPTKDKETNLVVHDTLIGKIEEIPHKSRTDQSNYHFITLSNGLKVTLVSDPQAEKFAASLSVKVGSFQDPNKQLGLAHLVEHMLFLGTEKYPKSGDYQHYIHDHAGTHNAYTSTDTTNFFFDVKPSAYEGALDRFSQFFIAPLFSESLTQREKNAVDAEYKAKIKTDSRRNNQALKTLINPKHPYSRFTVGNLKTLKDRPKHPLREQVLNLYKQHYYAENMALVLVANLAHEPLAKLAQHYFSNIPKQTKQTKQTKQPVLVETYPDLIKTNLEQPKLQFVRSFSDRNSVRFHYQIPAQGQNYKTQPTRYLSYVLGNENKQSLYSTLKNEDLITSISASTSKDYGHNAFFTVSINLTNKGMTQINQVAKHFFASISLLKSSPVNPMYLDEGLKLSRLMFNNQSYVPPIRLARALSSRMLTVDTMDLLGSYRVEKTATQEEVQALLKHLTPNNLLIQIASQQNFPEKWAAEPSHWLEEPWYQTNYSNHHFSQAFLNMMSLAVKNTFVSLPQKNLFIPNTLELVDEKDDKPTPIFEKQGFRFWHKSDPSFNKPTAMNFLAIRFDHASDTAKHILANRLWTRLFNASISEATYSPYVAGLGYSFYPHANGVTIRTNGYSDKQDEYLTWLVDQLFLYRPNLEKFEQAKQQLATDFKNQQNRQAFRNANTAFNTLITKNSHTTETLKQALQALPFSDYKNFIKHARESFNIVAYSTGNVTKANTEKLAETLYQRFTGRLVDRTPVKIKTKNILPHQRLHAPFTSSSDDNVILYTLIDTSHQGQEETPASIAQKCYFTLLNTLIKSAFYQELRTEKQMGYIVGTQNLSIRSTPILGLLVQSPNKDNLTLIRAIESFLDKQEIKLKNLTDEAFLVAKNAMLTDVTREAKTLSENALKEWPQIAKSEPNFKTKEEWIEAVEKIKKEDFVRFIKQKIESEQITRIIVHNKAFPDELSNQQHWQATSAAYQSL</sequence>
<feature type="region of interest" description="Disordered" evidence="15">
    <location>
        <begin position="25"/>
        <end position="101"/>
    </location>
</feature>
<feature type="signal peptide" evidence="16">
    <location>
        <begin position="1"/>
        <end position="19"/>
    </location>
</feature>
<comment type="cofactor">
    <cofactor evidence="1">
        <name>Zn(2+)</name>
        <dbReference type="ChEBI" id="CHEBI:29105"/>
    </cofactor>
</comment>
<dbReference type="HOGENOM" id="CLU_004639_1_1_6"/>
<dbReference type="InterPro" id="IPR054734">
    <property type="entry name" value="PqqF-like_C_4"/>
</dbReference>
<keyword evidence="22" id="KW-1185">Reference proteome</keyword>
<keyword evidence="16" id="KW-0732">Signal</keyword>
<evidence type="ECO:0000256" key="14">
    <source>
        <dbReference type="RuleBase" id="RU004447"/>
    </source>
</evidence>
<dbReference type="InterPro" id="IPR007863">
    <property type="entry name" value="Peptidase_M16_C"/>
</dbReference>
<feature type="chain" id="PRO_5003332715" description="Protease 3" evidence="16">
    <location>
        <begin position="20"/>
        <end position="1058"/>
    </location>
</feature>
<dbReference type="FunFam" id="3.30.830.10:FF:000012">
    <property type="entry name" value="Protease 3"/>
    <property type="match status" value="1"/>
</dbReference>
<evidence type="ECO:0000256" key="12">
    <source>
        <dbReference type="ARBA" id="ARBA00031184"/>
    </source>
</evidence>
<evidence type="ECO:0000256" key="3">
    <source>
        <dbReference type="ARBA" id="ARBA00007261"/>
    </source>
</evidence>
<dbReference type="InterPro" id="IPR011765">
    <property type="entry name" value="Pept_M16_N"/>
</dbReference>
<dbReference type="GO" id="GO:0006508">
    <property type="term" value="P:proteolysis"/>
    <property type="evidence" value="ECO:0007669"/>
    <property type="project" value="UniProtKB-KW"/>
</dbReference>
<evidence type="ECO:0000256" key="4">
    <source>
        <dbReference type="ARBA" id="ARBA00012449"/>
    </source>
</evidence>
<name>F6CVE4_MARPP</name>
<dbReference type="PANTHER" id="PTHR43690:SF18">
    <property type="entry name" value="INSULIN-DEGRADING ENZYME-RELATED"/>
    <property type="match status" value="1"/>
</dbReference>
<dbReference type="eggNOG" id="COG1025">
    <property type="taxonomic scope" value="Bacteria"/>
</dbReference>